<organism evidence="5 6">
    <name type="scientific">Bacteroides uniformis</name>
    <dbReference type="NCBI Taxonomy" id="820"/>
    <lineage>
        <taxon>Bacteria</taxon>
        <taxon>Pseudomonadati</taxon>
        <taxon>Bacteroidota</taxon>
        <taxon>Bacteroidia</taxon>
        <taxon>Bacteroidales</taxon>
        <taxon>Bacteroidaceae</taxon>
        <taxon>Bacteroides</taxon>
    </lineage>
</organism>
<feature type="domain" description="Glycosyltransferase subfamily 4-like N-terminal" evidence="2">
    <location>
        <begin position="51"/>
        <end position="189"/>
    </location>
</feature>
<dbReference type="Proteomes" id="UP001181247">
    <property type="component" value="Unassembled WGS sequence"/>
</dbReference>
<evidence type="ECO:0000259" key="1">
    <source>
        <dbReference type="Pfam" id="PF00534"/>
    </source>
</evidence>
<dbReference type="SUPFAM" id="SSF53756">
    <property type="entry name" value="UDP-Glycosyltransferase/glycogen phosphorylase"/>
    <property type="match status" value="1"/>
</dbReference>
<evidence type="ECO:0000313" key="3">
    <source>
        <dbReference type="EMBL" id="MDC1854980.1"/>
    </source>
</evidence>
<dbReference type="EMBL" id="QRTH01000007">
    <property type="protein sequence ID" value="RGQ49664.1"/>
    <property type="molecule type" value="Genomic_DNA"/>
</dbReference>
<gene>
    <name evidence="5" type="ORF">DWY92_13775</name>
    <name evidence="3" type="ORF">POZ22_09340</name>
    <name evidence="4" type="ORF">RVH16_15300</name>
</gene>
<comment type="caution">
    <text evidence="5">The sequence shown here is derived from an EMBL/GenBank/DDBJ whole genome shotgun (WGS) entry which is preliminary data.</text>
</comment>
<accession>A0A412B8U1</accession>
<evidence type="ECO:0000313" key="5">
    <source>
        <dbReference type="EMBL" id="RGQ49664.1"/>
    </source>
</evidence>
<reference evidence="5 6" key="1">
    <citation type="submission" date="2018-08" db="EMBL/GenBank/DDBJ databases">
        <title>A genome reference for cultivated species of the human gut microbiota.</title>
        <authorList>
            <person name="Zou Y."/>
            <person name="Xue W."/>
            <person name="Luo G."/>
        </authorList>
    </citation>
    <scope>NUCLEOTIDE SEQUENCE [LARGE SCALE GENOMIC DNA]</scope>
    <source>
        <strain evidence="5 6">AF28-11</strain>
    </source>
</reference>
<dbReference type="InterPro" id="IPR028098">
    <property type="entry name" value="Glyco_trans_4-like_N"/>
</dbReference>
<dbReference type="AlphaFoldDB" id="A0A412B8U1"/>
<keyword evidence="4" id="KW-0328">Glycosyltransferase</keyword>
<dbReference type="Proteomes" id="UP000283680">
    <property type="component" value="Unassembled WGS sequence"/>
</dbReference>
<dbReference type="Pfam" id="PF00534">
    <property type="entry name" value="Glycos_transf_1"/>
    <property type="match status" value="1"/>
</dbReference>
<dbReference type="RefSeq" id="WP_147336727.1">
    <property type="nucleotide sequence ID" value="NZ_CAXSUA010000006.1"/>
</dbReference>
<reference evidence="4" key="3">
    <citation type="submission" date="2023-10" db="EMBL/GenBank/DDBJ databases">
        <title>Genome of Potential pathogenic bacteria in Crohn's disease.</title>
        <authorList>
            <person name="Rodriguez-Palacios A."/>
        </authorList>
    </citation>
    <scope>NUCLEOTIDE SEQUENCE</scope>
    <source>
        <strain evidence="4">CavFT-hAR50</strain>
    </source>
</reference>
<reference evidence="3" key="2">
    <citation type="submission" date="2022-10" db="EMBL/GenBank/DDBJ databases">
        <title>Human gut microbiome strain richness.</title>
        <authorList>
            <person name="Chen-Liaw A."/>
        </authorList>
    </citation>
    <scope>NUCLEOTIDE SEQUENCE</scope>
    <source>
        <strain evidence="3">BSD2780061687st1_G10_BSD2780061687b_171204</strain>
    </source>
</reference>
<dbReference type="CDD" id="cd03801">
    <property type="entry name" value="GT4_PimA-like"/>
    <property type="match status" value="1"/>
</dbReference>
<evidence type="ECO:0000313" key="4">
    <source>
        <dbReference type="EMBL" id="MDU0246066.1"/>
    </source>
</evidence>
<proteinExistence type="predicted"/>
<dbReference type="EMBL" id="JAWDEU010000002">
    <property type="protein sequence ID" value="MDU0246066.1"/>
    <property type="molecule type" value="Genomic_DNA"/>
</dbReference>
<dbReference type="EC" id="2.4.-.-" evidence="4"/>
<dbReference type="Pfam" id="PF13439">
    <property type="entry name" value="Glyco_transf_4"/>
    <property type="match status" value="1"/>
</dbReference>
<protein>
    <submittedName>
        <fullName evidence="5">Glycosyltransferase family 4 protein</fullName>
        <ecNumber evidence="4">2.4.-.-</ecNumber>
    </submittedName>
</protein>
<dbReference type="EMBL" id="JAQNSB010000012">
    <property type="protein sequence ID" value="MDC1854980.1"/>
    <property type="molecule type" value="Genomic_DNA"/>
</dbReference>
<dbReference type="GO" id="GO:0016757">
    <property type="term" value="F:glycosyltransferase activity"/>
    <property type="evidence" value="ECO:0007669"/>
    <property type="project" value="UniProtKB-KW"/>
</dbReference>
<dbReference type="Gene3D" id="3.40.50.2000">
    <property type="entry name" value="Glycogen Phosphorylase B"/>
    <property type="match status" value="2"/>
</dbReference>
<keyword evidence="5" id="KW-0808">Transferase</keyword>
<dbReference type="Proteomes" id="UP001214113">
    <property type="component" value="Unassembled WGS sequence"/>
</dbReference>
<sequence length="384" mass="43888">MNILMISRGYPSKWDPQWGSFEKEQAIALKNSGNNVIIAYVDRRVFCKNRKWGISKIDDNGIIVYSIYIFPLPLQYLFFVTSFFTKIFFQILVERIIKENDKIDLIYSHYLYNTYFASFIKIKHKLPLVCIEHWSGVNKDVLPQYVKLMGAKAYSTADAIIAVCDSLRKRIREHFNKESFVVHNMVSDDFFTCPLIEKNDFFQFVSVGTLIKGKGYDFLINSFSQTQFPEKTWKLLIVGDGPERDNLYKQITHLGLENHIFLLGKKSKNDIVSILAKSHAFILPSRGENFSVAIIEALSIGIPVVATDCGGTKESINNSNGILVPVDDTSSMSESLLYMFNNILKYNASDIRKNSKERYSSSVIGNQLLAIFDNVLYRKDNCGC</sequence>
<feature type="domain" description="Glycosyl transferase family 1" evidence="1">
    <location>
        <begin position="199"/>
        <end position="355"/>
    </location>
</feature>
<dbReference type="PANTHER" id="PTHR12526">
    <property type="entry name" value="GLYCOSYLTRANSFERASE"/>
    <property type="match status" value="1"/>
</dbReference>
<evidence type="ECO:0000259" key="2">
    <source>
        <dbReference type="Pfam" id="PF13439"/>
    </source>
</evidence>
<name>A0A412B8U1_BACUN</name>
<evidence type="ECO:0000313" key="6">
    <source>
        <dbReference type="Proteomes" id="UP000283680"/>
    </source>
</evidence>
<dbReference type="InterPro" id="IPR001296">
    <property type="entry name" value="Glyco_trans_1"/>
</dbReference>